<sequence>MIVVRHKLSLLSIPKSYEMAIGLGLIFLSLLFYRFPSLELVGDILAIIAAVICGKSIVLDTLKGVIKGKLNADELITLAIVGSFFLGEYLVAAEVAFIMTMGAFLEDKVVDRSRKAIGELSSLIPHEARIRHEGDFALVPISQVKINDLVLVKLGEEIPVDGIIISGMSSVSEASLTGESKPLIKNSGDFVYAGALNMEGALEIKTLKIGKQSALGRMVTLTEEALKEKTPVMRLADRYASWLTPIVLFFTLVVFLLTGDIYRAIAVLVVACPRSLVLAIPTALTAALGKAVKQGILIRGGVFLNKAAEVDTILFDKSGTLTLGKPQVVKVIPLNGFNRENLLLLAAIAEKFSEHPIGQAIVREAKKQFLVIPDPQDIRVVPGKGLVVNYNGSNITVGNTGFLRDGEFKFSQEAREISTKEEEIGRTTFFVAEDQDIRGIISLEDVIRDETLVSLASLKKIVSRVILLTGDNYESAYKVATETGIGEFRAKLLPEDKVNTLLELRSEGLTIAAVGDGINDAPLLASADVGIAMGGSGSHLTLEAASVVLLKDDLAKLPVFFKLARDTKAIIRQNLFFFAIAYNLIAFLLASLGYLNPLGGAIVHNIASFAVILNSRRLLRGK</sequence>
<dbReference type="NCBIfam" id="TIGR01494">
    <property type="entry name" value="ATPase_P-type"/>
    <property type="match status" value="1"/>
</dbReference>
<feature type="transmembrane region" description="Helical" evidence="6">
    <location>
        <begin position="78"/>
        <end position="105"/>
    </location>
</feature>
<dbReference type="EC" id="3.6.3.-" evidence="8"/>
<dbReference type="InterPro" id="IPR008250">
    <property type="entry name" value="ATPase_P-typ_transduc_dom_A_sf"/>
</dbReference>
<feature type="transmembrane region" description="Helical" evidence="6">
    <location>
        <begin position="575"/>
        <end position="595"/>
    </location>
</feature>
<feature type="transmembrane region" description="Helical" evidence="6">
    <location>
        <begin position="239"/>
        <end position="258"/>
    </location>
</feature>
<evidence type="ECO:0000256" key="5">
    <source>
        <dbReference type="ARBA" id="ARBA00023136"/>
    </source>
</evidence>
<evidence type="ECO:0000256" key="6">
    <source>
        <dbReference type="RuleBase" id="RU362081"/>
    </source>
</evidence>
<keyword evidence="8" id="KW-0378">Hydrolase</keyword>
<dbReference type="GO" id="GO:0016887">
    <property type="term" value="F:ATP hydrolysis activity"/>
    <property type="evidence" value="ECO:0007669"/>
    <property type="project" value="InterPro"/>
</dbReference>
<dbReference type="AlphaFoldDB" id="A0A9E2F569"/>
<comment type="subcellular location">
    <subcellularLocation>
        <location evidence="6">Cell membrane</location>
    </subcellularLocation>
    <subcellularLocation>
        <location evidence="1">Membrane</location>
        <topology evidence="1">Multi-pass membrane protein</topology>
    </subcellularLocation>
</comment>
<accession>A0A9E2F569</accession>
<dbReference type="GO" id="GO:0005886">
    <property type="term" value="C:plasma membrane"/>
    <property type="evidence" value="ECO:0007669"/>
    <property type="project" value="UniProtKB-SubCell"/>
</dbReference>
<keyword evidence="3 6" id="KW-0812">Transmembrane</keyword>
<dbReference type="Pfam" id="PF00702">
    <property type="entry name" value="Hydrolase"/>
    <property type="match status" value="1"/>
</dbReference>
<keyword evidence="6" id="KW-0067">ATP-binding</keyword>
<dbReference type="PROSITE" id="PS01229">
    <property type="entry name" value="COF_2"/>
    <property type="match status" value="1"/>
</dbReference>
<dbReference type="Gene3D" id="3.40.1110.10">
    <property type="entry name" value="Calcium-transporting ATPase, cytoplasmic domain N"/>
    <property type="match status" value="1"/>
</dbReference>
<feature type="transmembrane region" description="Helical" evidence="6">
    <location>
        <begin position="40"/>
        <end position="58"/>
    </location>
</feature>
<feature type="transmembrane region" description="Helical" evidence="6">
    <location>
        <begin position="601"/>
        <end position="619"/>
    </location>
</feature>
<evidence type="ECO:0000256" key="2">
    <source>
        <dbReference type="ARBA" id="ARBA00006024"/>
    </source>
</evidence>
<dbReference type="InterPro" id="IPR001757">
    <property type="entry name" value="P_typ_ATPase"/>
</dbReference>
<dbReference type="Gene3D" id="3.40.50.1000">
    <property type="entry name" value="HAD superfamily/HAD-like"/>
    <property type="match status" value="1"/>
</dbReference>
<protein>
    <submittedName>
        <fullName evidence="8">Manganese/zinc-exporting P-type ATPase</fullName>
        <ecNumber evidence="8">3.6.3.-</ecNumber>
    </submittedName>
</protein>
<evidence type="ECO:0000256" key="1">
    <source>
        <dbReference type="ARBA" id="ARBA00004141"/>
    </source>
</evidence>
<name>A0A9E2F569_PSYF1</name>
<dbReference type="InterPro" id="IPR036412">
    <property type="entry name" value="HAD-like_sf"/>
</dbReference>
<keyword evidence="6" id="KW-1003">Cell membrane</keyword>
<dbReference type="SUPFAM" id="SSF81665">
    <property type="entry name" value="Calcium ATPase, transmembrane domain M"/>
    <property type="match status" value="1"/>
</dbReference>
<reference evidence="8 9" key="1">
    <citation type="journal article" date="2021" name="bioRxiv">
        <title>Unique metabolic strategies in Hadean analogues reveal hints for primordial physiology.</title>
        <authorList>
            <person name="Nobu M.K."/>
            <person name="Nakai R."/>
            <person name="Tamazawa S."/>
            <person name="Mori H."/>
            <person name="Toyoda A."/>
            <person name="Ijiri A."/>
            <person name="Suzuki S."/>
            <person name="Kurokawa K."/>
            <person name="Kamagata Y."/>
            <person name="Tamaki H."/>
        </authorList>
    </citation>
    <scope>NUCLEOTIDE SEQUENCE [LARGE SCALE GENOMIC DNA]</scope>
    <source>
        <strain evidence="8">BS525</strain>
    </source>
</reference>
<dbReference type="InterPro" id="IPR023214">
    <property type="entry name" value="HAD_sf"/>
</dbReference>
<gene>
    <name evidence="8" type="primary">ctpC</name>
    <name evidence="8" type="ORF">DDT42_01763</name>
</gene>
<comment type="similarity">
    <text evidence="2 6">Belongs to the cation transport ATPase (P-type) (TC 3.A.3) family. Type IB subfamily.</text>
</comment>
<dbReference type="Gene3D" id="2.70.150.10">
    <property type="entry name" value="Calcium-transporting ATPase, cytoplasmic transduction domain A"/>
    <property type="match status" value="1"/>
</dbReference>
<dbReference type="SUPFAM" id="SSF56784">
    <property type="entry name" value="HAD-like"/>
    <property type="match status" value="1"/>
</dbReference>
<feature type="transmembrane region" description="Helical" evidence="6">
    <location>
        <begin position="264"/>
        <end position="289"/>
    </location>
</feature>
<evidence type="ECO:0000256" key="3">
    <source>
        <dbReference type="ARBA" id="ARBA00022692"/>
    </source>
</evidence>
<dbReference type="CDD" id="cd02079">
    <property type="entry name" value="P-type_ATPase_HM"/>
    <property type="match status" value="1"/>
</dbReference>
<dbReference type="InterPro" id="IPR023299">
    <property type="entry name" value="ATPase_P-typ_cyto_dom_N"/>
</dbReference>
<dbReference type="InterPro" id="IPR059000">
    <property type="entry name" value="ATPase_P-type_domA"/>
</dbReference>
<dbReference type="NCBIfam" id="TIGR01525">
    <property type="entry name" value="ATPase-IB_hvy"/>
    <property type="match status" value="1"/>
</dbReference>
<dbReference type="GO" id="GO:0019829">
    <property type="term" value="F:ATPase-coupled monoatomic cation transmembrane transporter activity"/>
    <property type="evidence" value="ECO:0007669"/>
    <property type="project" value="InterPro"/>
</dbReference>
<evidence type="ECO:0000313" key="8">
    <source>
        <dbReference type="EMBL" id="MBT9145886.1"/>
    </source>
</evidence>
<dbReference type="InterPro" id="IPR027256">
    <property type="entry name" value="P-typ_ATPase_IB"/>
</dbReference>
<dbReference type="PANTHER" id="PTHR48085">
    <property type="entry name" value="CADMIUM/ZINC-TRANSPORTING ATPASE HMA2-RELATED"/>
    <property type="match status" value="1"/>
</dbReference>
<evidence type="ECO:0000313" key="9">
    <source>
        <dbReference type="Proteomes" id="UP000811545"/>
    </source>
</evidence>
<keyword evidence="6" id="KW-0547">Nucleotide-binding</keyword>
<dbReference type="InterPro" id="IPR051014">
    <property type="entry name" value="Cation_Transport_ATPase_IB"/>
</dbReference>
<dbReference type="PANTHER" id="PTHR48085:SF5">
    <property type="entry name" value="CADMIUM_ZINC-TRANSPORTING ATPASE HMA4-RELATED"/>
    <property type="match status" value="1"/>
</dbReference>
<comment type="caution">
    <text evidence="8">The sequence shown here is derived from an EMBL/GenBank/DDBJ whole genome shotgun (WGS) entry which is preliminary data.</text>
</comment>
<organism evidence="8 9">
    <name type="scientific">Psychracetigena formicireducens</name>
    <dbReference type="NCBI Taxonomy" id="2986056"/>
    <lineage>
        <taxon>Bacteria</taxon>
        <taxon>Bacillati</taxon>
        <taxon>Candidatus Lithacetigenota</taxon>
        <taxon>Candidatus Psychracetigena</taxon>
    </lineage>
</organism>
<evidence type="ECO:0000259" key="7">
    <source>
        <dbReference type="Pfam" id="PF00122"/>
    </source>
</evidence>
<proteinExistence type="inferred from homology"/>
<feature type="transmembrane region" description="Helical" evidence="6">
    <location>
        <begin position="16"/>
        <end position="33"/>
    </location>
</feature>
<evidence type="ECO:0000256" key="4">
    <source>
        <dbReference type="ARBA" id="ARBA00022989"/>
    </source>
</evidence>
<keyword evidence="5 6" id="KW-0472">Membrane</keyword>
<dbReference type="Pfam" id="PF00122">
    <property type="entry name" value="E1-E2_ATPase"/>
    <property type="match status" value="1"/>
</dbReference>
<dbReference type="PRINTS" id="PR00119">
    <property type="entry name" value="CATATPASE"/>
</dbReference>
<dbReference type="Proteomes" id="UP000811545">
    <property type="component" value="Unassembled WGS sequence"/>
</dbReference>
<dbReference type="EMBL" id="QLTW01000210">
    <property type="protein sequence ID" value="MBT9145886.1"/>
    <property type="molecule type" value="Genomic_DNA"/>
</dbReference>
<feature type="domain" description="P-type ATPase A" evidence="7">
    <location>
        <begin position="123"/>
        <end position="223"/>
    </location>
</feature>
<keyword evidence="4 6" id="KW-1133">Transmembrane helix</keyword>
<dbReference type="SUPFAM" id="SSF81653">
    <property type="entry name" value="Calcium ATPase, transduction domain A"/>
    <property type="match status" value="1"/>
</dbReference>
<dbReference type="GO" id="GO:0005524">
    <property type="term" value="F:ATP binding"/>
    <property type="evidence" value="ECO:0007669"/>
    <property type="project" value="UniProtKB-UniRule"/>
</dbReference>
<dbReference type="InterPro" id="IPR023298">
    <property type="entry name" value="ATPase_P-typ_TM_dom_sf"/>
</dbReference>
<keyword evidence="6" id="KW-0479">Metal-binding</keyword>
<dbReference type="GO" id="GO:0046872">
    <property type="term" value="F:metal ion binding"/>
    <property type="evidence" value="ECO:0007669"/>
    <property type="project" value="UniProtKB-KW"/>
</dbReference>